<proteinExistence type="predicted"/>
<comment type="caution">
    <text evidence="9">The sequence shown here is derived from an EMBL/GenBank/DDBJ whole genome shotgun (WGS) entry which is preliminary data.</text>
</comment>
<evidence type="ECO:0000256" key="1">
    <source>
        <dbReference type="ARBA" id="ARBA00004651"/>
    </source>
</evidence>
<sequence length="794" mass="88932">MIKSYFTIAWRNMKRNQAFAIINILGLTIGVTVCTMIFLFVRNEFTFDRFHEQGKNIYRLVRSFDENGSEKRVPWLSPPFATALPIDFSGEVKKATRVWPGNALVAFGSISFNEKKVLKADSDFFTFFSFPLVAGNPATALSNPGSIVLTESTARKYFGDQDPLGKIIELDKNLPLTVTGIAKDIPANSHLDFDLVVPLSNYTVTDESENWFFNCLFTYVLLREGTDPSSLESKFPSFVQKHMGQLLERIGLKINLSLTPLSDIYFEPGGPPDPSRHGNKTLAYIFIAIALLILLIACVNFINLSTIKAIERSKEVGLRKVMGAIKSHLAGQFISESVLTVLISSLVSLGLVKLLNPLYARLLGYPLDIPWNTWHLYAFFAGIILVVGFLAGSYPAFFISGFSPVQTLKGKLRLGKGGSTFRQALVTLQFGISILLVIGVVVISSQLKYMKTKELGYNMEHVVSIRVDGNNDIYRGRRQFKEDLQNNTAIKEVSLMSGEPGGFHDSQTFQVEGTDDRIWSLRTQFADFEYIETLGLKMIAGRDFSTSFKTDTTNSVLINRTAAATLGYTPDQAIGKWIQNTIRDNSRRRIIGVVEDFNFLSLKDKVEPLVISPNEDNRVALIALKSGNIKEGMNAIEREYRKLAPDYPFEYSFLDQRFDELYRKDIQQQTLMTIFSALSIFVASLGLYGLASFTAAKRTKEIGIRKVLGASINGIFQLLSKDFIKPVLFAFCIVSPIGWWVMNRWLANFAYHIDIAWWMFALSGFIAVCIALLTVSSQAIRAAVENPINSLRDD</sequence>
<evidence type="ECO:0000256" key="2">
    <source>
        <dbReference type="ARBA" id="ARBA00022475"/>
    </source>
</evidence>
<feature type="transmembrane region" description="Helical" evidence="6">
    <location>
        <begin position="374"/>
        <end position="403"/>
    </location>
</feature>
<dbReference type="PANTHER" id="PTHR30572">
    <property type="entry name" value="MEMBRANE COMPONENT OF TRANSPORTER-RELATED"/>
    <property type="match status" value="1"/>
</dbReference>
<evidence type="ECO:0000256" key="4">
    <source>
        <dbReference type="ARBA" id="ARBA00022989"/>
    </source>
</evidence>
<feature type="transmembrane region" description="Helical" evidence="6">
    <location>
        <begin position="424"/>
        <end position="443"/>
    </location>
</feature>
<feature type="domain" description="ABC3 transporter permease C-terminal" evidence="7">
    <location>
        <begin position="288"/>
        <end position="403"/>
    </location>
</feature>
<evidence type="ECO:0000256" key="6">
    <source>
        <dbReference type="SAM" id="Phobius"/>
    </source>
</evidence>
<evidence type="ECO:0000259" key="7">
    <source>
        <dbReference type="Pfam" id="PF02687"/>
    </source>
</evidence>
<gene>
    <name evidence="9" type="ORF">ACFFI0_16650</name>
</gene>
<feature type="domain" description="MacB-like periplasmic core" evidence="8">
    <location>
        <begin position="21"/>
        <end position="234"/>
    </location>
</feature>
<protein>
    <submittedName>
        <fullName evidence="9">ABC transporter permease</fullName>
    </submittedName>
</protein>
<evidence type="ECO:0000256" key="3">
    <source>
        <dbReference type="ARBA" id="ARBA00022692"/>
    </source>
</evidence>
<evidence type="ECO:0000259" key="8">
    <source>
        <dbReference type="Pfam" id="PF12704"/>
    </source>
</evidence>
<dbReference type="InterPro" id="IPR025857">
    <property type="entry name" value="MacB_PCD"/>
</dbReference>
<dbReference type="Pfam" id="PF02687">
    <property type="entry name" value="FtsX"/>
    <property type="match status" value="2"/>
</dbReference>
<dbReference type="EMBL" id="JBHLWO010000002">
    <property type="protein sequence ID" value="MFC0319956.1"/>
    <property type="molecule type" value="Genomic_DNA"/>
</dbReference>
<name>A0ABV6HM57_9SPHI</name>
<evidence type="ECO:0000313" key="10">
    <source>
        <dbReference type="Proteomes" id="UP001589774"/>
    </source>
</evidence>
<dbReference type="Proteomes" id="UP001589774">
    <property type="component" value="Unassembled WGS sequence"/>
</dbReference>
<feature type="transmembrane region" description="Helical" evidence="6">
    <location>
        <begin position="755"/>
        <end position="775"/>
    </location>
</feature>
<feature type="domain" description="ABC3 transporter permease C-terminal" evidence="7">
    <location>
        <begin position="674"/>
        <end position="783"/>
    </location>
</feature>
<dbReference type="InterPro" id="IPR050250">
    <property type="entry name" value="Macrolide_Exporter_MacB"/>
</dbReference>
<reference evidence="9 10" key="1">
    <citation type="submission" date="2024-09" db="EMBL/GenBank/DDBJ databases">
        <authorList>
            <person name="Sun Q."/>
            <person name="Mori K."/>
        </authorList>
    </citation>
    <scope>NUCLEOTIDE SEQUENCE [LARGE SCALE GENOMIC DNA]</scope>
    <source>
        <strain evidence="9 10">CCM 7765</strain>
    </source>
</reference>
<feature type="transmembrane region" description="Helical" evidence="6">
    <location>
        <begin position="723"/>
        <end position="743"/>
    </location>
</feature>
<dbReference type="InterPro" id="IPR003838">
    <property type="entry name" value="ABC3_permease_C"/>
</dbReference>
<comment type="subcellular location">
    <subcellularLocation>
        <location evidence="1">Cell membrane</location>
        <topology evidence="1">Multi-pass membrane protein</topology>
    </subcellularLocation>
</comment>
<dbReference type="PANTHER" id="PTHR30572:SF18">
    <property type="entry name" value="ABC-TYPE MACROLIDE FAMILY EXPORT SYSTEM PERMEASE COMPONENT 2"/>
    <property type="match status" value="1"/>
</dbReference>
<dbReference type="Pfam" id="PF12704">
    <property type="entry name" value="MacB_PCD"/>
    <property type="match status" value="2"/>
</dbReference>
<dbReference type="RefSeq" id="WP_130855426.1">
    <property type="nucleotide sequence ID" value="NZ_JBHLWO010000002.1"/>
</dbReference>
<keyword evidence="10" id="KW-1185">Reference proteome</keyword>
<keyword evidence="5 6" id="KW-0472">Membrane</keyword>
<keyword evidence="2" id="KW-1003">Cell membrane</keyword>
<feature type="transmembrane region" description="Helical" evidence="6">
    <location>
        <begin position="329"/>
        <end position="354"/>
    </location>
</feature>
<feature type="transmembrane region" description="Helical" evidence="6">
    <location>
        <begin position="282"/>
        <end position="304"/>
    </location>
</feature>
<evidence type="ECO:0000313" key="9">
    <source>
        <dbReference type="EMBL" id="MFC0319956.1"/>
    </source>
</evidence>
<feature type="domain" description="MacB-like periplasmic core" evidence="8">
    <location>
        <begin position="431"/>
        <end position="598"/>
    </location>
</feature>
<keyword evidence="3 6" id="KW-0812">Transmembrane</keyword>
<feature type="transmembrane region" description="Helical" evidence="6">
    <location>
        <begin position="671"/>
        <end position="696"/>
    </location>
</feature>
<evidence type="ECO:0000256" key="5">
    <source>
        <dbReference type="ARBA" id="ARBA00023136"/>
    </source>
</evidence>
<feature type="transmembrane region" description="Helical" evidence="6">
    <location>
        <begin position="20"/>
        <end position="41"/>
    </location>
</feature>
<keyword evidence="4 6" id="KW-1133">Transmembrane helix</keyword>
<organism evidence="9 10">
    <name type="scientific">Olivibacter oleidegradans</name>
    <dbReference type="NCBI Taxonomy" id="760123"/>
    <lineage>
        <taxon>Bacteria</taxon>
        <taxon>Pseudomonadati</taxon>
        <taxon>Bacteroidota</taxon>
        <taxon>Sphingobacteriia</taxon>
        <taxon>Sphingobacteriales</taxon>
        <taxon>Sphingobacteriaceae</taxon>
        <taxon>Olivibacter</taxon>
    </lineage>
</organism>
<accession>A0ABV6HM57</accession>